<feature type="compositionally biased region" description="Basic and acidic residues" evidence="1">
    <location>
        <begin position="347"/>
        <end position="356"/>
    </location>
</feature>
<reference evidence="2 3" key="1">
    <citation type="submission" date="2016-09" db="EMBL/GenBank/DDBJ databases">
        <title>Extensive genetic diversity and differential bi-allelic expression allows diatom success in the polar Southern Ocean.</title>
        <authorList>
            <consortium name="DOE Joint Genome Institute"/>
            <person name="Mock T."/>
            <person name="Otillar R.P."/>
            <person name="Strauss J."/>
            <person name="Dupont C."/>
            <person name="Frickenhaus S."/>
            <person name="Maumus F."/>
            <person name="Mcmullan M."/>
            <person name="Sanges R."/>
            <person name="Schmutz J."/>
            <person name="Toseland A."/>
            <person name="Valas R."/>
            <person name="Veluchamy A."/>
            <person name="Ward B.J."/>
            <person name="Allen A."/>
            <person name="Barry K."/>
            <person name="Falciatore A."/>
            <person name="Ferrante M."/>
            <person name="Fortunato A.E."/>
            <person name="Gloeckner G."/>
            <person name="Gruber A."/>
            <person name="Hipkin R."/>
            <person name="Janech M."/>
            <person name="Kroth P."/>
            <person name="Leese F."/>
            <person name="Lindquist E."/>
            <person name="Lyon B.R."/>
            <person name="Martin J."/>
            <person name="Mayer C."/>
            <person name="Parker M."/>
            <person name="Quesneville H."/>
            <person name="Raymond J."/>
            <person name="Uhlig C."/>
            <person name="Valentin K.U."/>
            <person name="Worden A.Z."/>
            <person name="Armbrust E.V."/>
            <person name="Bowler C."/>
            <person name="Green B."/>
            <person name="Moulton V."/>
            <person name="Van Oosterhout C."/>
            <person name="Grigoriev I."/>
        </authorList>
    </citation>
    <scope>NUCLEOTIDE SEQUENCE [LARGE SCALE GENOMIC DNA]</scope>
    <source>
        <strain evidence="2 3">CCMP1102</strain>
    </source>
</reference>
<feature type="region of interest" description="Disordered" evidence="1">
    <location>
        <begin position="347"/>
        <end position="366"/>
    </location>
</feature>
<evidence type="ECO:0000313" key="3">
    <source>
        <dbReference type="Proteomes" id="UP000095751"/>
    </source>
</evidence>
<proteinExistence type="predicted"/>
<sequence length="582" mass="65492">MNKKVLAIASIAVFVLYVTSIFYSSYIVLSFNDKNLAATSQEPLKNFGGSSSNNSNVNSDVIIATDQTKINDIESDNISSENRTDFIFHSRVNSDELFDLENIPTFMKDYFEWHGRQLQIMKEDARKSETDDGNDSEENDDYLANHRFLVLRCAGGKNNRNEYVIDRCGGLSDRLKPLPLFLWYAATTNRILFIRWDRNRPAPIETFMMPGNSWNWTIPDALLRKIDKLEENIGIDNNNGGGENFTRLYFDGLGVHQMLRKIGDHAVWMIEGNDYSGGYTRYANFVNAAIKMSSASSVSDAVSALKLRPGDALYENFYHDLFHTTFRPSSGVQTLLSAYFYDPKTNENIEREKENENTGDGVSSMSKSWLPVPLQRNRYAVAHYRAKYPGEPYRETQNRTILREITIHAVECAKSRASGARLLKNPRTTTSSTTLAKGVSAVYFASDTALAVEAARDSYHNHDAGQFEAGVDPKNAINVWTYLDLQSYDIDNDSSDRDGSSMKTKHTITLAEDPPHLNFAKRDDMSAFNVIFVDMFLMSYASCVVYGAGGFGDLGSLVSYRPSCGMPYTANRGILKHCDPYD</sequence>
<name>A0A1E7EYI3_9STRA</name>
<dbReference type="OrthoDB" id="43486at2759"/>
<dbReference type="KEGG" id="fcy:FRACYDRAFT_246174"/>
<dbReference type="AlphaFoldDB" id="A0A1E7EYI3"/>
<evidence type="ECO:0000313" key="2">
    <source>
        <dbReference type="EMBL" id="OEU11070.1"/>
    </source>
</evidence>
<gene>
    <name evidence="2" type="ORF">FRACYDRAFT_246174</name>
</gene>
<evidence type="ECO:0000256" key="1">
    <source>
        <dbReference type="SAM" id="MobiDB-lite"/>
    </source>
</evidence>
<dbReference type="Proteomes" id="UP000095751">
    <property type="component" value="Unassembled WGS sequence"/>
</dbReference>
<protein>
    <submittedName>
        <fullName evidence="2">Uncharacterized protein</fullName>
    </submittedName>
</protein>
<dbReference type="EMBL" id="KV784369">
    <property type="protein sequence ID" value="OEU11070.1"/>
    <property type="molecule type" value="Genomic_DNA"/>
</dbReference>
<keyword evidence="3" id="KW-1185">Reference proteome</keyword>
<dbReference type="InParanoid" id="A0A1E7EYI3"/>
<organism evidence="2 3">
    <name type="scientific">Fragilariopsis cylindrus CCMP1102</name>
    <dbReference type="NCBI Taxonomy" id="635003"/>
    <lineage>
        <taxon>Eukaryota</taxon>
        <taxon>Sar</taxon>
        <taxon>Stramenopiles</taxon>
        <taxon>Ochrophyta</taxon>
        <taxon>Bacillariophyta</taxon>
        <taxon>Bacillariophyceae</taxon>
        <taxon>Bacillariophycidae</taxon>
        <taxon>Bacillariales</taxon>
        <taxon>Bacillariaceae</taxon>
        <taxon>Fragilariopsis</taxon>
    </lineage>
</organism>
<accession>A0A1E7EYI3</accession>